<keyword evidence="3" id="KW-1185">Reference proteome</keyword>
<reference evidence="2 3" key="1">
    <citation type="journal article" date="2019" name="Sci. Rep.">
        <title>Orb-weaving spider Araneus ventricosus genome elucidates the spidroin gene catalogue.</title>
        <authorList>
            <person name="Kono N."/>
            <person name="Nakamura H."/>
            <person name="Ohtoshi R."/>
            <person name="Moran D.A.P."/>
            <person name="Shinohara A."/>
            <person name="Yoshida Y."/>
            <person name="Fujiwara M."/>
            <person name="Mori M."/>
            <person name="Tomita M."/>
            <person name="Arakawa K."/>
        </authorList>
    </citation>
    <scope>NUCLEOTIDE SEQUENCE [LARGE SCALE GENOMIC DNA]</scope>
</reference>
<feature type="region of interest" description="Disordered" evidence="1">
    <location>
        <begin position="73"/>
        <end position="98"/>
    </location>
</feature>
<proteinExistence type="predicted"/>
<evidence type="ECO:0000313" key="3">
    <source>
        <dbReference type="Proteomes" id="UP000499080"/>
    </source>
</evidence>
<gene>
    <name evidence="2" type="ORF">AVEN_29987_1</name>
</gene>
<organism evidence="2 3">
    <name type="scientific">Araneus ventricosus</name>
    <name type="common">Orbweaver spider</name>
    <name type="synonym">Epeira ventricosa</name>
    <dbReference type="NCBI Taxonomy" id="182803"/>
    <lineage>
        <taxon>Eukaryota</taxon>
        <taxon>Metazoa</taxon>
        <taxon>Ecdysozoa</taxon>
        <taxon>Arthropoda</taxon>
        <taxon>Chelicerata</taxon>
        <taxon>Arachnida</taxon>
        <taxon>Araneae</taxon>
        <taxon>Araneomorphae</taxon>
        <taxon>Entelegynae</taxon>
        <taxon>Araneoidea</taxon>
        <taxon>Araneidae</taxon>
        <taxon>Araneus</taxon>
    </lineage>
</organism>
<evidence type="ECO:0000313" key="2">
    <source>
        <dbReference type="EMBL" id="GBM97696.1"/>
    </source>
</evidence>
<sequence>MICRSTTPLRQDTDDRREIMTTALETEDKCPDVIPAKWCGLWNMPLNIFLRSLENLLDNVDLLQSSGEAKGVTDGAFRSGQHFEGGGKIRHPGKQFYD</sequence>
<name>A0A4Y2K813_ARAVE</name>
<comment type="caution">
    <text evidence="2">The sequence shown here is derived from an EMBL/GenBank/DDBJ whole genome shotgun (WGS) entry which is preliminary data.</text>
</comment>
<evidence type="ECO:0000256" key="1">
    <source>
        <dbReference type="SAM" id="MobiDB-lite"/>
    </source>
</evidence>
<dbReference type="AlphaFoldDB" id="A0A4Y2K813"/>
<dbReference type="EMBL" id="BGPR01004260">
    <property type="protein sequence ID" value="GBM97696.1"/>
    <property type="molecule type" value="Genomic_DNA"/>
</dbReference>
<dbReference type="Proteomes" id="UP000499080">
    <property type="component" value="Unassembled WGS sequence"/>
</dbReference>
<feature type="compositionally biased region" description="Basic residues" evidence="1">
    <location>
        <begin position="88"/>
        <end position="98"/>
    </location>
</feature>
<accession>A0A4Y2K813</accession>
<protein>
    <submittedName>
        <fullName evidence="2">Uncharacterized protein</fullName>
    </submittedName>
</protein>